<evidence type="ECO:0000256" key="6">
    <source>
        <dbReference type="ARBA" id="ARBA00034427"/>
    </source>
</evidence>
<dbReference type="PROSITE" id="PS51154">
    <property type="entry name" value="MACRO"/>
    <property type="match status" value="1"/>
</dbReference>
<accession>A0A2I2EYI3</accession>
<evidence type="ECO:0000256" key="1">
    <source>
        <dbReference type="ARBA" id="ARBA00002432"/>
    </source>
</evidence>
<dbReference type="Gene3D" id="3.40.220.10">
    <property type="entry name" value="Leucine Aminopeptidase, subunit E, domain 1"/>
    <property type="match status" value="1"/>
</dbReference>
<organism evidence="8 9">
    <name type="scientific">Aspergillus candidus</name>
    <dbReference type="NCBI Taxonomy" id="41067"/>
    <lineage>
        <taxon>Eukaryota</taxon>
        <taxon>Fungi</taxon>
        <taxon>Dikarya</taxon>
        <taxon>Ascomycota</taxon>
        <taxon>Pezizomycotina</taxon>
        <taxon>Eurotiomycetes</taxon>
        <taxon>Eurotiomycetidae</taxon>
        <taxon>Eurotiales</taxon>
        <taxon>Aspergillaceae</taxon>
        <taxon>Aspergillus</taxon>
        <taxon>Aspergillus subgen. Circumdati</taxon>
    </lineage>
</organism>
<dbReference type="SUPFAM" id="SSF52949">
    <property type="entry name" value="Macro domain-like"/>
    <property type="match status" value="1"/>
</dbReference>
<dbReference type="EMBL" id="KZ559208">
    <property type="protein sequence ID" value="PLB33432.1"/>
    <property type="molecule type" value="Genomic_DNA"/>
</dbReference>
<dbReference type="InterPro" id="IPR043472">
    <property type="entry name" value="Macro_dom-like"/>
</dbReference>
<evidence type="ECO:0000256" key="2">
    <source>
        <dbReference type="ARBA" id="ARBA00006575"/>
    </source>
</evidence>
<dbReference type="GO" id="GO:0140291">
    <property type="term" value="P:peptidyl-glutamate ADP-deribosylation"/>
    <property type="evidence" value="ECO:0007669"/>
    <property type="project" value="TreeGrafter"/>
</dbReference>
<dbReference type="OrthoDB" id="2155246at2759"/>
<sequence length="209" mass="23194">MSSSPSSKITEVQGDLFDAPDGAALIHACNCQGSWGKGIAEAFKKKYPAAFKIYRTHCQNYLKNKQFLTTETVNTGETQQQKNTRKIQLPIGTALIIPPQEEDYKGDHRKKRHWIICLFTSRGFGRSVSPPAVILQNTALAVADTKTQLEKLRSQPDNKDPANIPLGELRSCRFNSGLFGVDWKLSREVLEEAGLEVTVVRPQGEPLGL</sequence>
<name>A0A2I2EYI3_ASPCN</name>
<comment type="similarity">
    <text evidence="2">Belongs to the POA1 family.</text>
</comment>
<dbReference type="Proteomes" id="UP000234585">
    <property type="component" value="Unassembled WGS sequence"/>
</dbReference>
<evidence type="ECO:0000313" key="8">
    <source>
        <dbReference type="EMBL" id="PLB33432.1"/>
    </source>
</evidence>
<protein>
    <recommendedName>
        <fullName evidence="4">ADP-ribose 1''-phosphate phosphatase</fullName>
        <ecNumber evidence="3">3.1.3.84</ecNumber>
    </recommendedName>
</protein>
<evidence type="ECO:0000259" key="7">
    <source>
        <dbReference type="PROSITE" id="PS51154"/>
    </source>
</evidence>
<reference evidence="8 9" key="1">
    <citation type="submission" date="2017-12" db="EMBL/GenBank/DDBJ databases">
        <authorList>
            <consortium name="DOE Joint Genome Institute"/>
            <person name="Haridas S."/>
            <person name="Kjaerbolling I."/>
            <person name="Vesth T.C."/>
            <person name="Frisvad J.C."/>
            <person name="Nybo J.L."/>
            <person name="Theobald S."/>
            <person name="Kuo A."/>
            <person name="Bowyer P."/>
            <person name="Matsuda Y."/>
            <person name="Mondo S."/>
            <person name="Lyhne E.K."/>
            <person name="Kogle M.E."/>
            <person name="Clum A."/>
            <person name="Lipzen A."/>
            <person name="Salamov A."/>
            <person name="Ngan C.Y."/>
            <person name="Daum C."/>
            <person name="Chiniquy J."/>
            <person name="Barry K."/>
            <person name="LaButti K."/>
            <person name="Simmons B.A."/>
            <person name="Magnuson J.K."/>
            <person name="Mortensen U.H."/>
            <person name="Larsen T.O."/>
            <person name="Grigoriev I.V."/>
            <person name="Baker S.E."/>
            <person name="Andersen M.R."/>
            <person name="Nordberg H.P."/>
            <person name="Cantor M.N."/>
            <person name="Hua S.X."/>
        </authorList>
    </citation>
    <scope>NUCLEOTIDE SEQUENCE [LARGE SCALE GENOMIC DNA]</scope>
    <source>
        <strain evidence="8 9">CBS 102.13</strain>
    </source>
</reference>
<dbReference type="STRING" id="41067.A0A2I2EYI3"/>
<keyword evidence="5" id="KW-0904">Protein phosphatase</keyword>
<evidence type="ECO:0000256" key="5">
    <source>
        <dbReference type="ARBA" id="ARBA00022912"/>
    </source>
</evidence>
<gene>
    <name evidence="8" type="ORF">BDW47DRAFT_113966</name>
</gene>
<keyword evidence="5" id="KW-0378">Hydrolase</keyword>
<dbReference type="PANTHER" id="PTHR12521:SF0">
    <property type="entry name" value="ADP-RIBOSE GLYCOHYDROLASE OARD1"/>
    <property type="match status" value="1"/>
</dbReference>
<dbReference type="AlphaFoldDB" id="A0A2I2EYI3"/>
<comment type="function">
    <text evidence="1">Highly specific phosphatase involved in the metabolism of ADP-ribose 1''-phosphate (Appr1p) which is produced as a consequence of tRNA splicing.</text>
</comment>
<keyword evidence="9" id="KW-1185">Reference proteome</keyword>
<dbReference type="InterPro" id="IPR050892">
    <property type="entry name" value="ADP-ribose_metab_enzymes"/>
</dbReference>
<evidence type="ECO:0000256" key="4">
    <source>
        <dbReference type="ARBA" id="ARBA00019744"/>
    </source>
</evidence>
<evidence type="ECO:0000256" key="3">
    <source>
        <dbReference type="ARBA" id="ARBA00012983"/>
    </source>
</evidence>
<feature type="domain" description="Macro" evidence="7">
    <location>
        <begin position="1"/>
        <end position="209"/>
    </location>
</feature>
<dbReference type="GO" id="GO:0004721">
    <property type="term" value="F:phosphoprotein phosphatase activity"/>
    <property type="evidence" value="ECO:0007669"/>
    <property type="project" value="UniProtKB-KW"/>
</dbReference>
<dbReference type="GeneID" id="36521702"/>
<dbReference type="EC" id="3.1.3.84" evidence="3"/>
<dbReference type="Pfam" id="PF01661">
    <property type="entry name" value="Macro"/>
    <property type="match status" value="1"/>
</dbReference>
<dbReference type="RefSeq" id="XP_024667444.1">
    <property type="nucleotide sequence ID" value="XM_024814542.1"/>
</dbReference>
<evidence type="ECO:0000313" key="9">
    <source>
        <dbReference type="Proteomes" id="UP000234585"/>
    </source>
</evidence>
<comment type="catalytic activity">
    <reaction evidence="6">
        <text>ADP-alpha-D-ribose 1''-phosphate + H2O = ADP-D-ribose + phosphate</text>
        <dbReference type="Rhea" id="RHEA:25029"/>
        <dbReference type="ChEBI" id="CHEBI:15377"/>
        <dbReference type="ChEBI" id="CHEBI:43474"/>
        <dbReference type="ChEBI" id="CHEBI:57967"/>
        <dbReference type="ChEBI" id="CHEBI:58753"/>
        <dbReference type="EC" id="3.1.3.84"/>
    </reaction>
</comment>
<dbReference type="PANTHER" id="PTHR12521">
    <property type="entry name" value="PROTEIN C6ORF130"/>
    <property type="match status" value="1"/>
</dbReference>
<dbReference type="InterPro" id="IPR002589">
    <property type="entry name" value="Macro_dom"/>
</dbReference>
<proteinExistence type="inferred from homology"/>